<evidence type="ECO:0000259" key="14">
    <source>
        <dbReference type="PROSITE" id="PS50839"/>
    </source>
</evidence>
<feature type="domain" description="PAC" evidence="13">
    <location>
        <begin position="375"/>
        <end position="427"/>
    </location>
</feature>
<dbReference type="InterPro" id="IPR005467">
    <property type="entry name" value="His_kinase_dom"/>
</dbReference>
<dbReference type="EMBL" id="FNGA01000002">
    <property type="protein sequence ID" value="SDK93083.1"/>
    <property type="molecule type" value="Genomic_DNA"/>
</dbReference>
<dbReference type="InterPro" id="IPR003594">
    <property type="entry name" value="HATPase_dom"/>
</dbReference>
<keyword evidence="4" id="KW-0597">Phosphoprotein</keyword>
<evidence type="ECO:0000256" key="2">
    <source>
        <dbReference type="ARBA" id="ARBA00004370"/>
    </source>
</evidence>
<dbReference type="PANTHER" id="PTHR43304">
    <property type="entry name" value="PHYTOCHROME-LIKE PROTEIN CPH1"/>
    <property type="match status" value="1"/>
</dbReference>
<feature type="transmembrane region" description="Helical" evidence="10">
    <location>
        <begin position="259"/>
        <end position="280"/>
    </location>
</feature>
<dbReference type="SUPFAM" id="SSF55874">
    <property type="entry name" value="ATPase domain of HSP90 chaperone/DNA topoisomerase II/histidine kinase"/>
    <property type="match status" value="1"/>
</dbReference>
<dbReference type="Proteomes" id="UP000199053">
    <property type="component" value="Unassembled WGS sequence"/>
</dbReference>
<dbReference type="InterPro" id="IPR035965">
    <property type="entry name" value="PAS-like_dom_sf"/>
</dbReference>
<dbReference type="InterPro" id="IPR000700">
    <property type="entry name" value="PAS-assoc_C"/>
</dbReference>
<reference evidence="16" key="1">
    <citation type="submission" date="2016-10" db="EMBL/GenBank/DDBJ databases">
        <authorList>
            <person name="Varghese N."/>
            <person name="Submissions S."/>
        </authorList>
    </citation>
    <scope>NUCLEOTIDE SEQUENCE [LARGE SCALE GENOMIC DNA]</scope>
    <source>
        <strain evidence="16">DSM 16995</strain>
    </source>
</reference>
<dbReference type="Pfam" id="PF08447">
    <property type="entry name" value="PAS_3"/>
    <property type="match status" value="2"/>
</dbReference>
<dbReference type="SMART" id="SM00086">
    <property type="entry name" value="PAC"/>
    <property type="match status" value="2"/>
</dbReference>
<evidence type="ECO:0000259" key="13">
    <source>
        <dbReference type="PROSITE" id="PS50113"/>
    </source>
</evidence>
<evidence type="ECO:0000256" key="4">
    <source>
        <dbReference type="ARBA" id="ARBA00022553"/>
    </source>
</evidence>
<dbReference type="InterPro" id="IPR000014">
    <property type="entry name" value="PAS"/>
</dbReference>
<evidence type="ECO:0000256" key="7">
    <source>
        <dbReference type="ARBA" id="ARBA00022777"/>
    </source>
</evidence>
<dbReference type="InterPro" id="IPR052162">
    <property type="entry name" value="Sensor_kinase/Photoreceptor"/>
</dbReference>
<evidence type="ECO:0000256" key="6">
    <source>
        <dbReference type="ARBA" id="ARBA00022692"/>
    </source>
</evidence>
<dbReference type="PANTHER" id="PTHR43304:SF1">
    <property type="entry name" value="PAC DOMAIN-CONTAINING PROTEIN"/>
    <property type="match status" value="1"/>
</dbReference>
<dbReference type="RefSeq" id="WP_092160144.1">
    <property type="nucleotide sequence ID" value="NZ_FNGA01000002.1"/>
</dbReference>
<dbReference type="Gene3D" id="2.10.70.100">
    <property type="match status" value="1"/>
</dbReference>
<keyword evidence="5" id="KW-0808">Transferase</keyword>
<dbReference type="InterPro" id="IPR013655">
    <property type="entry name" value="PAS_fold_3"/>
</dbReference>
<dbReference type="InterPro" id="IPR004358">
    <property type="entry name" value="Sig_transdc_His_kin-like_C"/>
</dbReference>
<gene>
    <name evidence="15" type="ORF">SAMN05660337_1746</name>
</gene>
<evidence type="ECO:0000259" key="11">
    <source>
        <dbReference type="PROSITE" id="PS50109"/>
    </source>
</evidence>
<dbReference type="Gene3D" id="1.10.287.130">
    <property type="match status" value="1"/>
</dbReference>
<dbReference type="InterPro" id="IPR036890">
    <property type="entry name" value="HATPase_C_sf"/>
</dbReference>
<dbReference type="PROSITE" id="PS50112">
    <property type="entry name" value="PAS"/>
    <property type="match status" value="1"/>
</dbReference>
<keyword evidence="9 10" id="KW-0472">Membrane</keyword>
<dbReference type="PROSITE" id="PS50109">
    <property type="entry name" value="HIS_KIN"/>
    <property type="match status" value="1"/>
</dbReference>
<dbReference type="CDD" id="cd00130">
    <property type="entry name" value="PAS"/>
    <property type="match status" value="1"/>
</dbReference>
<evidence type="ECO:0000256" key="10">
    <source>
        <dbReference type="SAM" id="Phobius"/>
    </source>
</evidence>
<dbReference type="EC" id="2.7.13.3" evidence="3"/>
<feature type="domain" description="PAS" evidence="12">
    <location>
        <begin position="428"/>
        <end position="500"/>
    </location>
</feature>
<dbReference type="Pfam" id="PF03924">
    <property type="entry name" value="CHASE"/>
    <property type="match status" value="1"/>
</dbReference>
<evidence type="ECO:0000313" key="15">
    <source>
        <dbReference type="EMBL" id="SDK93083.1"/>
    </source>
</evidence>
<comment type="catalytic activity">
    <reaction evidence="1">
        <text>ATP + protein L-histidine = ADP + protein N-phospho-L-histidine.</text>
        <dbReference type="EC" id="2.7.13.3"/>
    </reaction>
</comment>
<feature type="transmembrane region" description="Helical" evidence="10">
    <location>
        <begin position="12"/>
        <end position="32"/>
    </location>
</feature>
<dbReference type="Gene3D" id="3.30.565.10">
    <property type="entry name" value="Histidine kinase-like ATPase, C-terminal domain"/>
    <property type="match status" value="1"/>
</dbReference>
<name>A0A1G9FY48_9BACT</name>
<dbReference type="AlphaFoldDB" id="A0A1G9FY48"/>
<dbReference type="STRING" id="246191.SAMN05660337_1746"/>
<dbReference type="InterPro" id="IPR036097">
    <property type="entry name" value="HisK_dim/P_sf"/>
</dbReference>
<evidence type="ECO:0000256" key="3">
    <source>
        <dbReference type="ARBA" id="ARBA00012438"/>
    </source>
</evidence>
<dbReference type="InterPro" id="IPR003661">
    <property type="entry name" value="HisK_dim/P_dom"/>
</dbReference>
<dbReference type="PRINTS" id="PR00344">
    <property type="entry name" value="BCTRLSENSOR"/>
</dbReference>
<dbReference type="Gene3D" id="3.30.450.350">
    <property type="entry name" value="CHASE domain"/>
    <property type="match status" value="1"/>
</dbReference>
<dbReference type="SMART" id="SM00091">
    <property type="entry name" value="PAS"/>
    <property type="match status" value="1"/>
</dbReference>
<sequence length="814" mass="91988">MIIKNFSKKTIALSAVIVSLLFLLLFGVDYYYKNLLIKAERLRYHDKALVSARSLSNIINSRLALLLGLKNFTKTIIIPENKTKDKSSFDFFAAGLYSSAKGIRNFVVAPKGVNTFVYPIESNKKAVGHNLLKDERPNVQADVQRAILTRRMVLSGPYELRQGGLGLVSRMAVFKDDVFWGFVSMVLDMQPILNEANISSPMNGCKFALIGNDGIVFKGDESVLNTHPVLVTIPLPDGKWELAISPKLGWGNSYFLHLYIWRVLALVFSSTIFLFIYSMLMQQNRLEQLVLKKTKEIGESEARLDFALQVSRIGAWDLNLQNHATTRTLLHDQIFGYEELQPVWTYEMFLEHVLPEDRVTTDLIFQKAIATRTALAFDCRIHRVDGEVRWIHVAGDHKLDFNGENLTMTGILRDITEFKQAELALKQSEERFTYAINATQDGLFDWDLSTNVIYYSLRWKNMFGYAYDELSNDFSAWKDLMSPEDAEAVWNMLEQLINKKRDRFKIEFKMKHKDGHWVNILSKATAIFNEDGQAVRVVGTNSDISERVDMEHKLAMAQRLEAVGQLASGIAHEINTPLQYILGNLTFMRDSWSEIEEDLKSPKQLEGRIFIDSVPVEDTSLQLALEWKKSILDSIEGVGQISKIVQAMKLFAHPDIESVQLTDFNELVKNTVVIAKNEWKYVAEVVMNLDEDLPYIVCNSGEINQTILILLVNAAHAIAMNNGNKPEKGRITLTTFQENGNVALSVQDNGCGISTQNINRVFDHFFTTKEVGKGTGQGLAIAHTIITKHKGSIVLDSQEGIGATFTIKLPLKVD</sequence>
<dbReference type="SMART" id="SM00387">
    <property type="entry name" value="HATPase_c"/>
    <property type="match status" value="1"/>
</dbReference>
<proteinExistence type="predicted"/>
<accession>A0A1G9FY48</accession>
<evidence type="ECO:0000256" key="8">
    <source>
        <dbReference type="ARBA" id="ARBA00022989"/>
    </source>
</evidence>
<comment type="subcellular location">
    <subcellularLocation>
        <location evidence="2">Membrane</location>
    </subcellularLocation>
</comment>
<evidence type="ECO:0000313" key="16">
    <source>
        <dbReference type="Proteomes" id="UP000199053"/>
    </source>
</evidence>
<dbReference type="GO" id="GO:0016020">
    <property type="term" value="C:membrane"/>
    <property type="evidence" value="ECO:0007669"/>
    <property type="project" value="UniProtKB-SubCell"/>
</dbReference>
<keyword evidence="6 10" id="KW-0812">Transmembrane</keyword>
<dbReference type="InterPro" id="IPR006189">
    <property type="entry name" value="CHASE_dom"/>
</dbReference>
<dbReference type="Pfam" id="PF02518">
    <property type="entry name" value="HATPase_c"/>
    <property type="match status" value="1"/>
</dbReference>
<feature type="domain" description="CHASE" evidence="14">
    <location>
        <begin position="116"/>
        <end position="200"/>
    </location>
</feature>
<dbReference type="InterPro" id="IPR042240">
    <property type="entry name" value="CHASE_sf"/>
</dbReference>
<organism evidence="15 16">
    <name type="scientific">Maridesulfovibrio ferrireducens</name>
    <dbReference type="NCBI Taxonomy" id="246191"/>
    <lineage>
        <taxon>Bacteria</taxon>
        <taxon>Pseudomonadati</taxon>
        <taxon>Thermodesulfobacteriota</taxon>
        <taxon>Desulfovibrionia</taxon>
        <taxon>Desulfovibrionales</taxon>
        <taxon>Desulfovibrionaceae</taxon>
        <taxon>Maridesulfovibrio</taxon>
    </lineage>
</organism>
<dbReference type="PROSITE" id="PS50113">
    <property type="entry name" value="PAC"/>
    <property type="match status" value="2"/>
</dbReference>
<evidence type="ECO:0000256" key="9">
    <source>
        <dbReference type="ARBA" id="ARBA00023136"/>
    </source>
</evidence>
<keyword evidence="7" id="KW-0418">Kinase</keyword>
<dbReference type="SMART" id="SM01079">
    <property type="entry name" value="CHASE"/>
    <property type="match status" value="1"/>
</dbReference>
<feature type="domain" description="Histidine kinase" evidence="11">
    <location>
        <begin position="569"/>
        <end position="813"/>
    </location>
</feature>
<protein>
    <recommendedName>
        <fullName evidence="3">histidine kinase</fullName>
        <ecNumber evidence="3">2.7.13.3</ecNumber>
    </recommendedName>
</protein>
<dbReference type="GO" id="GO:0000155">
    <property type="term" value="F:phosphorelay sensor kinase activity"/>
    <property type="evidence" value="ECO:0007669"/>
    <property type="project" value="InterPro"/>
</dbReference>
<dbReference type="SUPFAM" id="SSF47384">
    <property type="entry name" value="Homodimeric domain of signal transducing histidine kinase"/>
    <property type="match status" value="1"/>
</dbReference>
<dbReference type="CDD" id="cd00082">
    <property type="entry name" value="HisKA"/>
    <property type="match status" value="1"/>
</dbReference>
<dbReference type="PROSITE" id="PS50839">
    <property type="entry name" value="CHASE"/>
    <property type="match status" value="1"/>
</dbReference>
<evidence type="ECO:0000256" key="1">
    <source>
        <dbReference type="ARBA" id="ARBA00000085"/>
    </source>
</evidence>
<dbReference type="SUPFAM" id="SSF55785">
    <property type="entry name" value="PYP-like sensor domain (PAS domain)"/>
    <property type="match status" value="2"/>
</dbReference>
<dbReference type="Gene3D" id="3.30.450.20">
    <property type="entry name" value="PAS domain"/>
    <property type="match status" value="2"/>
</dbReference>
<evidence type="ECO:0000259" key="12">
    <source>
        <dbReference type="PROSITE" id="PS50112"/>
    </source>
</evidence>
<keyword evidence="8 10" id="KW-1133">Transmembrane helix</keyword>
<dbReference type="InterPro" id="IPR001610">
    <property type="entry name" value="PAC"/>
</dbReference>
<dbReference type="NCBIfam" id="TIGR00229">
    <property type="entry name" value="sensory_box"/>
    <property type="match status" value="2"/>
</dbReference>
<evidence type="ECO:0000256" key="5">
    <source>
        <dbReference type="ARBA" id="ARBA00022679"/>
    </source>
</evidence>
<keyword evidence="16" id="KW-1185">Reference proteome</keyword>
<feature type="domain" description="PAC" evidence="13">
    <location>
        <begin position="504"/>
        <end position="556"/>
    </location>
</feature>